<dbReference type="EMBL" id="JADWYK010000002">
    <property type="protein sequence ID" value="MBG8552728.1"/>
    <property type="molecule type" value="Genomic_DNA"/>
</dbReference>
<evidence type="ECO:0000313" key="4">
    <source>
        <dbReference type="Proteomes" id="UP000601099"/>
    </source>
</evidence>
<keyword evidence="4" id="KW-1185">Reference proteome</keyword>
<dbReference type="PROSITE" id="PS51782">
    <property type="entry name" value="LYSM"/>
    <property type="match status" value="1"/>
</dbReference>
<dbReference type="CDD" id="cd00118">
    <property type="entry name" value="LysM"/>
    <property type="match status" value="1"/>
</dbReference>
<organism evidence="3 4">
    <name type="scientific">Hymenobacter guriensis</name>
    <dbReference type="NCBI Taxonomy" id="2793065"/>
    <lineage>
        <taxon>Bacteria</taxon>
        <taxon>Pseudomonadati</taxon>
        <taxon>Bacteroidota</taxon>
        <taxon>Cytophagia</taxon>
        <taxon>Cytophagales</taxon>
        <taxon>Hymenobacteraceae</taxon>
        <taxon>Hymenobacter</taxon>
    </lineage>
</organism>
<dbReference type="SUPFAM" id="SSF54106">
    <property type="entry name" value="LysM domain"/>
    <property type="match status" value="1"/>
</dbReference>
<feature type="domain" description="LysM" evidence="2">
    <location>
        <begin position="210"/>
        <end position="253"/>
    </location>
</feature>
<dbReference type="InterPro" id="IPR018392">
    <property type="entry name" value="LysM"/>
</dbReference>
<dbReference type="Pfam" id="PF01476">
    <property type="entry name" value="LysM"/>
    <property type="match status" value="1"/>
</dbReference>
<evidence type="ECO:0000313" key="3">
    <source>
        <dbReference type="EMBL" id="MBG8552728.1"/>
    </source>
</evidence>
<feature type="chain" id="PRO_5046030329" evidence="1">
    <location>
        <begin position="21"/>
        <end position="257"/>
    </location>
</feature>
<dbReference type="RefSeq" id="WP_196953778.1">
    <property type="nucleotide sequence ID" value="NZ_JADWYK010000002.1"/>
</dbReference>
<dbReference type="PANTHER" id="PTHR33734:SF22">
    <property type="entry name" value="MEMBRANE-BOUND LYTIC MUREIN TRANSGLYCOSYLASE D"/>
    <property type="match status" value="1"/>
</dbReference>
<keyword evidence="1" id="KW-0732">Signal</keyword>
<dbReference type="Gene3D" id="3.10.350.10">
    <property type="entry name" value="LysM domain"/>
    <property type="match status" value="1"/>
</dbReference>
<reference evidence="3 4" key="1">
    <citation type="submission" date="2020-11" db="EMBL/GenBank/DDBJ databases">
        <title>Hymenobacter sp.</title>
        <authorList>
            <person name="Kim M.K."/>
        </authorList>
    </citation>
    <scope>NUCLEOTIDE SEQUENCE [LARGE SCALE GENOMIC DNA]</scope>
    <source>
        <strain evidence="3 4">BT594</strain>
    </source>
</reference>
<evidence type="ECO:0000259" key="2">
    <source>
        <dbReference type="PROSITE" id="PS51782"/>
    </source>
</evidence>
<dbReference type="InterPro" id="IPR036779">
    <property type="entry name" value="LysM_dom_sf"/>
</dbReference>
<evidence type="ECO:0000256" key="1">
    <source>
        <dbReference type="SAM" id="SignalP"/>
    </source>
</evidence>
<dbReference type="SMART" id="SM00257">
    <property type="entry name" value="LysM"/>
    <property type="match status" value="1"/>
</dbReference>
<dbReference type="PANTHER" id="PTHR33734">
    <property type="entry name" value="LYSM DOMAIN-CONTAINING GPI-ANCHORED PROTEIN 2"/>
    <property type="match status" value="1"/>
</dbReference>
<accession>A0ABS0KXX9</accession>
<comment type="caution">
    <text evidence="3">The sequence shown here is derived from an EMBL/GenBank/DDBJ whole genome shotgun (WGS) entry which is preliminary data.</text>
</comment>
<proteinExistence type="predicted"/>
<name>A0ABS0KXX9_9BACT</name>
<gene>
    <name evidence="3" type="ORF">I5L79_04170</name>
</gene>
<protein>
    <submittedName>
        <fullName evidence="3">LysM peptidoglycan-binding domain-containing protein</fullName>
    </submittedName>
</protein>
<sequence>MRYFFLTACLTLSAALTAHAQQLPETPAPAPLSEDSVKAMSGIVQRGVRQLHDIYYEPSDAQAVKRIEAALQEIPTLNQRLKRYTTSLPREQQLQLAQRLRQQPWQVELQTLLRSPQFQGFNARAAKNPALKSAADRLQMAGFIGAPKPAPTAAAPAVAAAASPAPAAATTRPAVASAATVPAPHPTPATVNPAAPAAGTVAPKAATSLKKHTVQKGETLFSIAKQYGVKAAQLQAWNAKPDDGVKIGEVLTVEAAR</sequence>
<dbReference type="Proteomes" id="UP000601099">
    <property type="component" value="Unassembled WGS sequence"/>
</dbReference>
<feature type="signal peptide" evidence="1">
    <location>
        <begin position="1"/>
        <end position="20"/>
    </location>
</feature>